<dbReference type="Gene3D" id="3.40.630.30">
    <property type="match status" value="1"/>
</dbReference>
<protein>
    <recommendedName>
        <fullName evidence="1">N-acetyltransferase domain-containing protein</fullName>
    </recommendedName>
</protein>
<dbReference type="SUPFAM" id="SSF55729">
    <property type="entry name" value="Acyl-CoA N-acyltransferases (Nat)"/>
    <property type="match status" value="1"/>
</dbReference>
<dbReference type="InterPro" id="IPR016181">
    <property type="entry name" value="Acyl_CoA_acyltransferase"/>
</dbReference>
<feature type="domain" description="N-acetyltransferase" evidence="1">
    <location>
        <begin position="18"/>
        <end position="178"/>
    </location>
</feature>
<organism evidence="2 3">
    <name type="scientific">Methylocystis bryophila</name>
    <dbReference type="NCBI Taxonomy" id="655015"/>
    <lineage>
        <taxon>Bacteria</taxon>
        <taxon>Pseudomonadati</taxon>
        <taxon>Pseudomonadota</taxon>
        <taxon>Alphaproteobacteria</taxon>
        <taxon>Hyphomicrobiales</taxon>
        <taxon>Methylocystaceae</taxon>
        <taxon>Methylocystis</taxon>
    </lineage>
</organism>
<sequence length="417" mass="44990">MGGEETLTIKLSTTAATATYRSASCEDAAAISELYQEAYRPVSGGDASDFYPYPQLLTPGEVKGMIQGGGVLWLVAELDGAIIGACGAVLNVGAPEDKIAEVFGLVIKERFRYRGYGAQLFAQLDGCLAREGSLFILAETRTAHSGGWKVARRCGFIALGFEPAAHLTPAGYESMLLTGKLSSRALELWAPPTASSVAVQRLSAVVLEQIQGARPLVQNKETPALEAGFCDESHAVHVAEATYDESKIVDVLQRLGLQRTGFIVLNRMRGILARSCRFERKFLVASRGEQAVGYAILDQDARDRRVKIADLRGCDGQVLETLLRHVIEIAKAGIGAVFSLVVDVRSGEADLHRLLEEIGFFPTAYYPALILEGGNRIDSVQFTYLEKVDLTEACRGAAVAEWPSAFGVKGEICDARL</sequence>
<dbReference type="KEGG" id="mbry:B1812_01840"/>
<evidence type="ECO:0000313" key="2">
    <source>
        <dbReference type="EMBL" id="ARN80027.1"/>
    </source>
</evidence>
<dbReference type="AlphaFoldDB" id="A0A1W6MR28"/>
<dbReference type="InterPro" id="IPR000182">
    <property type="entry name" value="GNAT_dom"/>
</dbReference>
<dbReference type="EMBL" id="CP019948">
    <property type="protein sequence ID" value="ARN80027.1"/>
    <property type="molecule type" value="Genomic_DNA"/>
</dbReference>
<dbReference type="CDD" id="cd04301">
    <property type="entry name" value="NAT_SF"/>
    <property type="match status" value="1"/>
</dbReference>
<gene>
    <name evidence="2" type="ORF">B1812_01840</name>
</gene>
<dbReference type="GO" id="GO:0016747">
    <property type="term" value="F:acyltransferase activity, transferring groups other than amino-acyl groups"/>
    <property type="evidence" value="ECO:0007669"/>
    <property type="project" value="InterPro"/>
</dbReference>
<dbReference type="STRING" id="655015.B1812_01840"/>
<dbReference type="Pfam" id="PF00583">
    <property type="entry name" value="Acetyltransf_1"/>
    <property type="match status" value="1"/>
</dbReference>
<evidence type="ECO:0000313" key="3">
    <source>
        <dbReference type="Proteomes" id="UP000193978"/>
    </source>
</evidence>
<name>A0A1W6MR28_9HYPH</name>
<evidence type="ECO:0000259" key="1">
    <source>
        <dbReference type="PROSITE" id="PS51186"/>
    </source>
</evidence>
<proteinExistence type="predicted"/>
<dbReference type="PROSITE" id="PS51186">
    <property type="entry name" value="GNAT"/>
    <property type="match status" value="1"/>
</dbReference>
<accession>A0A1W6MR28</accession>
<dbReference type="Proteomes" id="UP000193978">
    <property type="component" value="Chromosome"/>
</dbReference>
<keyword evidence="3" id="KW-1185">Reference proteome</keyword>
<reference evidence="2 3" key="1">
    <citation type="submission" date="2017-02" db="EMBL/GenBank/DDBJ databases">
        <authorList>
            <person name="Peterson S.W."/>
        </authorList>
    </citation>
    <scope>NUCLEOTIDE SEQUENCE [LARGE SCALE GENOMIC DNA]</scope>
    <source>
        <strain evidence="2 3">S285</strain>
    </source>
</reference>